<gene>
    <name evidence="2" type="ORF">NDI37_23060</name>
</gene>
<dbReference type="EMBL" id="JAMPKK010000066">
    <property type="protein sequence ID" value="MEP0867334.1"/>
    <property type="molecule type" value="Genomic_DNA"/>
</dbReference>
<dbReference type="RefSeq" id="WP_190426433.1">
    <property type="nucleotide sequence ID" value="NZ_JAMPKK010000066.1"/>
</dbReference>
<evidence type="ECO:0000256" key="1">
    <source>
        <dbReference type="SAM" id="Coils"/>
    </source>
</evidence>
<feature type="coiled-coil region" evidence="1">
    <location>
        <begin position="198"/>
        <end position="225"/>
    </location>
</feature>
<dbReference type="InterPro" id="IPR027417">
    <property type="entry name" value="P-loop_NTPase"/>
</dbReference>
<evidence type="ECO:0000313" key="2">
    <source>
        <dbReference type="EMBL" id="MEP0867334.1"/>
    </source>
</evidence>
<dbReference type="InterPro" id="IPR022205">
    <property type="entry name" value="DUF3732"/>
</dbReference>
<feature type="coiled-coil region" evidence="1">
    <location>
        <begin position="288"/>
        <end position="315"/>
    </location>
</feature>
<dbReference type="Proteomes" id="UP001442494">
    <property type="component" value="Unassembled WGS sequence"/>
</dbReference>
<keyword evidence="1" id="KW-0175">Coiled coil</keyword>
<protein>
    <submittedName>
        <fullName evidence="2">DUF3732 domain-containing protein</fullName>
    </submittedName>
</protein>
<accession>A0ABV0JV51</accession>
<proteinExistence type="predicted"/>
<sequence>MQICDIVLYSRTGERRILPLRVGGVNIITGESRTGKSALIDIVDYCLGRNPCNIPVGPIRDTVAWYALRLQFPASQIFVARQSPPPNRNSTNVAFLLEASEVEIPEEIIQPNTTSDAVETYINNKLGISPNLNTPPSGQTRLPLEANFRHALFLCFQSQNDLTSRDQLFHRQSEGNNRILVAIKDTLPYFLGVIREDMLALEQELTLNKRALKAAKRDLEEAESIRGEGATNAVQLVSQAIEVGLLNSQEIPDNLDDLTQLLQQAVQWTPPEIISFSEDDESPNGDRLERLRRRVRELQEELTRKKNEIDDAERYAQEADGYSVAAHEQQLRLESIGLFDNLPRVNSHDASTCPLCSQQLPEPVPRAEAIQRSLRDIQQDLEFVERDRPHLREYIGERQRELSTTRQRLQTTYREIEGILAERGAPRQSYQEALACSRVQGRISLWLENAVFTDETIELRSRVTQSENHIREIEVLLDPEEKQARLVSALNRIGLQMTQWAGILQLEHADGQSPVSLNLNRGTVIVDTPQRPIPLSQIGSAENWLGYHLIAHFALHKYFVENSRPTPRFLFIDQPTQVYFPNLFENADVSTSVNFESFESTGSIEILSNQDRESIRRIFNFIFDVVELLAPNFQVIITDHANLSDDERFQIALVETWREDRKLVPLEWLNNE</sequence>
<dbReference type="Pfam" id="PF12532">
    <property type="entry name" value="DUF3732"/>
    <property type="match status" value="1"/>
</dbReference>
<reference evidence="2 3" key="1">
    <citation type="submission" date="2022-04" db="EMBL/GenBank/DDBJ databases">
        <title>Positive selection, recombination, and allopatry shape intraspecific diversity of widespread and dominant cyanobacteria.</title>
        <authorList>
            <person name="Wei J."/>
            <person name="Shu W."/>
            <person name="Hu C."/>
        </authorList>
    </citation>
    <scope>NUCLEOTIDE SEQUENCE [LARGE SCALE GENOMIC DNA]</scope>
    <source>
        <strain evidence="2 3">GB2-A5</strain>
    </source>
</reference>
<comment type="caution">
    <text evidence="2">The sequence shown here is derived from an EMBL/GenBank/DDBJ whole genome shotgun (WGS) entry which is preliminary data.</text>
</comment>
<name>A0ABV0JV51_9CYAN</name>
<keyword evidence="3" id="KW-1185">Reference proteome</keyword>
<organism evidence="2 3">
    <name type="scientific">Funiculus sociatus GB2-A5</name>
    <dbReference type="NCBI Taxonomy" id="2933946"/>
    <lineage>
        <taxon>Bacteria</taxon>
        <taxon>Bacillati</taxon>
        <taxon>Cyanobacteriota</taxon>
        <taxon>Cyanophyceae</taxon>
        <taxon>Coleofasciculales</taxon>
        <taxon>Coleofasciculaceae</taxon>
        <taxon>Funiculus</taxon>
    </lineage>
</organism>
<evidence type="ECO:0000313" key="3">
    <source>
        <dbReference type="Proteomes" id="UP001442494"/>
    </source>
</evidence>
<dbReference type="Gene3D" id="3.40.50.300">
    <property type="entry name" value="P-loop containing nucleotide triphosphate hydrolases"/>
    <property type="match status" value="1"/>
</dbReference>